<dbReference type="InterPro" id="IPR013534">
    <property type="entry name" value="Starch_synth_cat_dom"/>
</dbReference>
<comment type="pathway">
    <text evidence="3 8">Glycan biosynthesis; glycogen biosynthesis.</text>
</comment>
<evidence type="ECO:0000313" key="11">
    <source>
        <dbReference type="EMBL" id="BBP01270.1"/>
    </source>
</evidence>
<reference evidence="12" key="1">
    <citation type="submission" date="2019-11" db="EMBL/GenBank/DDBJ databases">
        <title>Isolation and characterization of a novel species in the genus Sulfuriferula.</title>
        <authorList>
            <person name="Mochizuki J."/>
            <person name="Kojima H."/>
            <person name="Fukui M."/>
        </authorList>
    </citation>
    <scope>NUCLEOTIDE SEQUENCE [LARGE SCALE GENOMIC DNA]</scope>
    <source>
        <strain evidence="12">SGTM</strain>
    </source>
</reference>
<dbReference type="AlphaFoldDB" id="A0A809SI05"/>
<evidence type="ECO:0000256" key="4">
    <source>
        <dbReference type="ARBA" id="ARBA00010281"/>
    </source>
</evidence>
<dbReference type="InterPro" id="IPR011835">
    <property type="entry name" value="GS/SS"/>
</dbReference>
<feature type="domain" description="Glycosyl transferase family 1" evidence="9">
    <location>
        <begin position="304"/>
        <end position="453"/>
    </location>
</feature>
<feature type="domain" description="Starch synthase catalytic" evidence="10">
    <location>
        <begin position="6"/>
        <end position="244"/>
    </location>
</feature>
<dbReference type="NCBIfam" id="NF001899">
    <property type="entry name" value="PRK00654.1-2"/>
    <property type="match status" value="1"/>
</dbReference>
<evidence type="ECO:0000259" key="9">
    <source>
        <dbReference type="Pfam" id="PF00534"/>
    </source>
</evidence>
<dbReference type="UniPathway" id="UPA00164"/>
<proteinExistence type="inferred from homology"/>
<evidence type="ECO:0000256" key="5">
    <source>
        <dbReference type="ARBA" id="ARBA00022676"/>
    </source>
</evidence>
<feature type="binding site" evidence="8">
    <location>
        <position position="19"/>
    </location>
    <ligand>
        <name>ADP-alpha-D-glucose</name>
        <dbReference type="ChEBI" id="CHEBI:57498"/>
    </ligand>
</feature>
<sequence length="491" mass="54567">MPTSTRVLFAASEAYPLIKTGGLGDVAYSLPHALHKAGVDVRLILPAYRKVLMHAESIRILGWLDVRGSKRTHSVRVLEIKHPQFTFPLWLVDSASLFDRPGNPYLQADGEDWADNAERFTVFSRAVVEMAGDALGLGWRANVVHANDWQTGLIPGLLKELPHPPKSIFTIHNMAYGGHFSLHDFNRLALPRQWWTTDGVEFYGGFSMLKAGIVYADEVTTVSPTYAREICTPEFGYGLQGVLQVAQHKLHGILNGIDESVWDPASDSYLTAHYTATRRQPGKALNKQALLKRFHLSDDEAAMHTPVIGMVSRLVEQKGIDLVLAALPQWLAHTAMRFVFVGSGDARYEAQLHEFAVSHPNRVAVFIGYDEGMAHLVEAGADMFLMPSRFEPCGLNQMYSLRYGTPPIVYRTGGLADTVVDVTPLHLEHGTANGFVFDELTPAALIAAVERALVYYLQPKVWQSILRIGMHHSFGWEHSAQAYLSLYKGVQ</sequence>
<evidence type="ECO:0000313" key="12">
    <source>
        <dbReference type="Proteomes" id="UP000463939"/>
    </source>
</evidence>
<gene>
    <name evidence="8 11" type="primary">glgA</name>
    <name evidence="11" type="ORF">SFSGTM_19780</name>
</gene>
<dbReference type="Pfam" id="PF08323">
    <property type="entry name" value="Glyco_transf_5"/>
    <property type="match status" value="1"/>
</dbReference>
<keyword evidence="12" id="KW-1185">Reference proteome</keyword>
<keyword evidence="7 8" id="KW-0320">Glycogen biosynthesis</keyword>
<evidence type="ECO:0000256" key="3">
    <source>
        <dbReference type="ARBA" id="ARBA00004964"/>
    </source>
</evidence>
<comment type="function">
    <text evidence="2 8">Synthesizes alpha-1,4-glucan chains using ADP-glucose.</text>
</comment>
<dbReference type="SUPFAM" id="SSF53756">
    <property type="entry name" value="UDP-Glycosyltransferase/glycogen phosphorylase"/>
    <property type="match status" value="1"/>
</dbReference>
<dbReference type="RefSeq" id="WP_162085072.1">
    <property type="nucleotide sequence ID" value="NZ_AP021881.1"/>
</dbReference>
<name>A0A809SI05_9PROT</name>
<evidence type="ECO:0000259" key="10">
    <source>
        <dbReference type="Pfam" id="PF08323"/>
    </source>
</evidence>
<evidence type="ECO:0000256" key="6">
    <source>
        <dbReference type="ARBA" id="ARBA00022679"/>
    </source>
</evidence>
<evidence type="ECO:0000256" key="8">
    <source>
        <dbReference type="HAMAP-Rule" id="MF_00484"/>
    </source>
</evidence>
<dbReference type="Pfam" id="PF00534">
    <property type="entry name" value="Glycos_transf_1"/>
    <property type="match status" value="1"/>
</dbReference>
<organism evidence="11 12">
    <name type="scientific">Sulfuriferula nivalis</name>
    <dbReference type="NCBI Taxonomy" id="2675298"/>
    <lineage>
        <taxon>Bacteria</taxon>
        <taxon>Pseudomonadati</taxon>
        <taxon>Pseudomonadota</taxon>
        <taxon>Betaproteobacteria</taxon>
        <taxon>Nitrosomonadales</taxon>
        <taxon>Sulfuricellaceae</taxon>
        <taxon>Sulfuriferula</taxon>
    </lineage>
</organism>
<evidence type="ECO:0000256" key="2">
    <source>
        <dbReference type="ARBA" id="ARBA00002764"/>
    </source>
</evidence>
<protein>
    <recommendedName>
        <fullName evidence="8">Glycogen synthase</fullName>
        <ecNumber evidence="8">2.4.1.21</ecNumber>
    </recommendedName>
    <alternativeName>
        <fullName evidence="8">Starch [bacterial glycogen] synthase</fullName>
    </alternativeName>
</protein>
<dbReference type="NCBIfam" id="TIGR02095">
    <property type="entry name" value="glgA"/>
    <property type="match status" value="1"/>
</dbReference>
<dbReference type="EMBL" id="AP021881">
    <property type="protein sequence ID" value="BBP01270.1"/>
    <property type="molecule type" value="Genomic_DNA"/>
</dbReference>
<dbReference type="PANTHER" id="PTHR45825">
    <property type="entry name" value="GRANULE-BOUND STARCH SYNTHASE 1, CHLOROPLASTIC/AMYLOPLASTIC"/>
    <property type="match status" value="1"/>
</dbReference>
<dbReference type="GO" id="GO:0004373">
    <property type="term" value="F:alpha-1,4-glucan glucosyltransferase (UDP-glucose donor) activity"/>
    <property type="evidence" value="ECO:0007669"/>
    <property type="project" value="InterPro"/>
</dbReference>
<dbReference type="HAMAP" id="MF_00484">
    <property type="entry name" value="Glycogen_synth"/>
    <property type="match status" value="1"/>
</dbReference>
<dbReference type="GO" id="GO:0005978">
    <property type="term" value="P:glycogen biosynthetic process"/>
    <property type="evidence" value="ECO:0007669"/>
    <property type="project" value="UniProtKB-UniRule"/>
</dbReference>
<dbReference type="GO" id="GO:0009011">
    <property type="term" value="F:alpha-1,4-glucan glucosyltransferase (ADP-glucose donor) activity"/>
    <property type="evidence" value="ECO:0007669"/>
    <property type="project" value="UniProtKB-UniRule"/>
</dbReference>
<dbReference type="Proteomes" id="UP000463939">
    <property type="component" value="Chromosome"/>
</dbReference>
<dbReference type="EC" id="2.4.1.21" evidence="8"/>
<dbReference type="Gene3D" id="3.40.50.2000">
    <property type="entry name" value="Glycogen Phosphorylase B"/>
    <property type="match status" value="2"/>
</dbReference>
<dbReference type="InterPro" id="IPR001296">
    <property type="entry name" value="Glyco_trans_1"/>
</dbReference>
<dbReference type="KEGG" id="sniv:SFSGTM_19780"/>
<evidence type="ECO:0000256" key="1">
    <source>
        <dbReference type="ARBA" id="ARBA00001478"/>
    </source>
</evidence>
<keyword evidence="6 8" id="KW-0808">Transferase</keyword>
<dbReference type="CDD" id="cd03791">
    <property type="entry name" value="GT5_Glycogen_synthase_DULL1-like"/>
    <property type="match status" value="1"/>
</dbReference>
<comment type="catalytic activity">
    <reaction evidence="1 8">
        <text>[(1-&gt;4)-alpha-D-glucosyl](n) + ADP-alpha-D-glucose = [(1-&gt;4)-alpha-D-glucosyl](n+1) + ADP + H(+)</text>
        <dbReference type="Rhea" id="RHEA:18189"/>
        <dbReference type="Rhea" id="RHEA-COMP:9584"/>
        <dbReference type="Rhea" id="RHEA-COMP:9587"/>
        <dbReference type="ChEBI" id="CHEBI:15378"/>
        <dbReference type="ChEBI" id="CHEBI:15444"/>
        <dbReference type="ChEBI" id="CHEBI:57498"/>
        <dbReference type="ChEBI" id="CHEBI:456216"/>
        <dbReference type="EC" id="2.4.1.21"/>
    </reaction>
</comment>
<evidence type="ECO:0000256" key="7">
    <source>
        <dbReference type="ARBA" id="ARBA00023056"/>
    </source>
</evidence>
<comment type="similarity">
    <text evidence="4 8">Belongs to the glycosyltransferase 1 family. Bacterial/plant glycogen synthase subfamily.</text>
</comment>
<keyword evidence="5 8" id="KW-0328">Glycosyltransferase</keyword>
<accession>A0A809SI05</accession>
<dbReference type="PANTHER" id="PTHR45825:SF11">
    <property type="entry name" value="ALPHA AMYLASE DOMAIN-CONTAINING PROTEIN"/>
    <property type="match status" value="1"/>
</dbReference>